<dbReference type="Proteomes" id="UP001153636">
    <property type="component" value="Chromosome 2"/>
</dbReference>
<proteinExistence type="predicted"/>
<evidence type="ECO:0000313" key="2">
    <source>
        <dbReference type="EMBL" id="CAH1106964.1"/>
    </source>
</evidence>
<evidence type="ECO:0008006" key="4">
    <source>
        <dbReference type="Google" id="ProtNLM"/>
    </source>
</evidence>
<name>A0A9P0CRF3_9CUCU</name>
<evidence type="ECO:0000313" key="3">
    <source>
        <dbReference type="Proteomes" id="UP001153636"/>
    </source>
</evidence>
<gene>
    <name evidence="2" type="ORF">PSYICH_LOCUS7439</name>
</gene>
<feature type="region of interest" description="Disordered" evidence="1">
    <location>
        <begin position="275"/>
        <end position="294"/>
    </location>
</feature>
<protein>
    <recommendedName>
        <fullName evidence="4">MADF domain-containing protein</fullName>
    </recommendedName>
</protein>
<accession>A0A9P0CRF3</accession>
<reference evidence="2" key="1">
    <citation type="submission" date="2022-01" db="EMBL/GenBank/DDBJ databases">
        <authorList>
            <person name="King R."/>
        </authorList>
    </citation>
    <scope>NUCLEOTIDE SEQUENCE</scope>
</reference>
<organism evidence="2 3">
    <name type="scientific">Psylliodes chrysocephalus</name>
    <dbReference type="NCBI Taxonomy" id="3402493"/>
    <lineage>
        <taxon>Eukaryota</taxon>
        <taxon>Metazoa</taxon>
        <taxon>Ecdysozoa</taxon>
        <taxon>Arthropoda</taxon>
        <taxon>Hexapoda</taxon>
        <taxon>Insecta</taxon>
        <taxon>Pterygota</taxon>
        <taxon>Neoptera</taxon>
        <taxon>Endopterygota</taxon>
        <taxon>Coleoptera</taxon>
        <taxon>Polyphaga</taxon>
        <taxon>Cucujiformia</taxon>
        <taxon>Chrysomeloidea</taxon>
        <taxon>Chrysomelidae</taxon>
        <taxon>Galerucinae</taxon>
        <taxon>Alticini</taxon>
        <taxon>Psylliodes</taxon>
    </lineage>
</organism>
<sequence length="294" mass="33785">MLVKDEDCKSRWKSIRDYYQRRRKEYLKGTTTGSAKGDCANNFFKKFENLRFLDGTSIVERKTISNIQICSDDSQDTQQKTQIPDEEIEIDENVYFLDDNEIRENEDVERSNINEFEVPAISRKIPNKEPPQSENPIKKKRVVSKEKNTLLLDEIKKGRAERTNILRELVNNTQPQKQQSELELGDPAISMFFKSIAATVSGFIAIHKAKIKAEIMKIVSDYEIKESELQASTSTGQVHSEWVEASNYTRFPPTTSSRCDRSLVDNIYISSEETSVRSQSANSYIHSPDSYDSN</sequence>
<dbReference type="AlphaFoldDB" id="A0A9P0CRF3"/>
<evidence type="ECO:0000256" key="1">
    <source>
        <dbReference type="SAM" id="MobiDB-lite"/>
    </source>
</evidence>
<keyword evidence="3" id="KW-1185">Reference proteome</keyword>
<dbReference type="EMBL" id="OV651814">
    <property type="protein sequence ID" value="CAH1106964.1"/>
    <property type="molecule type" value="Genomic_DNA"/>
</dbReference>
<dbReference type="OrthoDB" id="5803771at2759"/>